<dbReference type="HOGENOM" id="CLU_018816_1_0_5"/>
<feature type="signal peptide" evidence="2">
    <location>
        <begin position="1"/>
        <end position="23"/>
    </location>
</feature>
<dbReference type="GO" id="GO:1990281">
    <property type="term" value="C:efflux pump complex"/>
    <property type="evidence" value="ECO:0007669"/>
    <property type="project" value="TreeGrafter"/>
</dbReference>
<dbReference type="KEGG" id="ara:Arad_8580"/>
<dbReference type="Pfam" id="PF25954">
    <property type="entry name" value="Beta-barrel_RND_2"/>
    <property type="match status" value="1"/>
</dbReference>
<dbReference type="Gene3D" id="2.40.420.20">
    <property type="match status" value="1"/>
</dbReference>
<dbReference type="Proteomes" id="UP000001600">
    <property type="component" value="Chromosome 2"/>
</dbReference>
<dbReference type="PROSITE" id="PS51257">
    <property type="entry name" value="PROKAR_LIPOPROTEIN"/>
    <property type="match status" value="1"/>
</dbReference>
<evidence type="ECO:0000259" key="3">
    <source>
        <dbReference type="Pfam" id="PF25954"/>
    </source>
</evidence>
<dbReference type="STRING" id="311403.Arad_8580"/>
<feature type="domain" description="CusB-like beta-barrel" evidence="3">
    <location>
        <begin position="208"/>
        <end position="261"/>
    </location>
</feature>
<dbReference type="NCBIfam" id="TIGR01730">
    <property type="entry name" value="RND_mfp"/>
    <property type="match status" value="1"/>
</dbReference>
<dbReference type="PANTHER" id="PTHR30469">
    <property type="entry name" value="MULTIDRUG RESISTANCE PROTEIN MDTA"/>
    <property type="match status" value="1"/>
</dbReference>
<comment type="similarity">
    <text evidence="1">Belongs to the membrane fusion protein (MFP) (TC 8.A.1) family.</text>
</comment>
<evidence type="ECO:0000313" key="4">
    <source>
        <dbReference type="EMBL" id="ACM29817.1"/>
    </source>
</evidence>
<dbReference type="eggNOG" id="COG0845">
    <property type="taxonomic scope" value="Bacteria"/>
</dbReference>
<evidence type="ECO:0000313" key="5">
    <source>
        <dbReference type="Proteomes" id="UP000001600"/>
    </source>
</evidence>
<dbReference type="GO" id="GO:0015562">
    <property type="term" value="F:efflux transmembrane transporter activity"/>
    <property type="evidence" value="ECO:0007669"/>
    <property type="project" value="TreeGrafter"/>
</dbReference>
<dbReference type="Gene3D" id="1.10.287.470">
    <property type="entry name" value="Helix hairpin bin"/>
    <property type="match status" value="1"/>
</dbReference>
<keyword evidence="2" id="KW-0732">Signal</keyword>
<protein>
    <submittedName>
        <fullName evidence="4">Protein secretion protein</fullName>
    </submittedName>
</protein>
<dbReference type="InterPro" id="IPR058792">
    <property type="entry name" value="Beta-barrel_RND_2"/>
</dbReference>
<dbReference type="AlphaFoldDB" id="B9JIS5"/>
<evidence type="ECO:0000256" key="2">
    <source>
        <dbReference type="SAM" id="SignalP"/>
    </source>
</evidence>
<dbReference type="EMBL" id="CP000629">
    <property type="protein sequence ID" value="ACM29817.1"/>
    <property type="molecule type" value="Genomic_DNA"/>
</dbReference>
<accession>B9JIS5</accession>
<feature type="chain" id="PRO_5002884841" evidence="2">
    <location>
        <begin position="24"/>
        <end position="360"/>
    </location>
</feature>
<reference evidence="4 5" key="1">
    <citation type="journal article" date="2009" name="J. Bacteriol.">
        <title>Genome sequences of three Agrobacterium biovars help elucidate the evolution of multichromosome genomes in bacteria.</title>
        <authorList>
            <person name="Slater S.C."/>
            <person name="Goldman B.S."/>
            <person name="Goodner B."/>
            <person name="Setubal J.C."/>
            <person name="Farrand S.K."/>
            <person name="Nester E.W."/>
            <person name="Burr T.J."/>
            <person name="Banta L."/>
            <person name="Dickerman A.W."/>
            <person name="Paulsen I."/>
            <person name="Otten L."/>
            <person name="Suen G."/>
            <person name="Welch R."/>
            <person name="Almeida N.F."/>
            <person name="Arnold F."/>
            <person name="Burton O.T."/>
            <person name="Du Z."/>
            <person name="Ewing A."/>
            <person name="Godsy E."/>
            <person name="Heisel S."/>
            <person name="Houmiel K.L."/>
            <person name="Jhaveri J."/>
            <person name="Lu J."/>
            <person name="Miller N.M."/>
            <person name="Norton S."/>
            <person name="Chen Q."/>
            <person name="Phoolcharoen W."/>
            <person name="Ohlin V."/>
            <person name="Ondrusek D."/>
            <person name="Pride N."/>
            <person name="Stricklin S.L."/>
            <person name="Sun J."/>
            <person name="Wheeler C."/>
            <person name="Wilson L."/>
            <person name="Zhu H."/>
            <person name="Wood D.W."/>
        </authorList>
    </citation>
    <scope>NUCLEOTIDE SEQUENCE [LARGE SCALE GENOMIC DNA]</scope>
    <source>
        <strain evidence="5">K84 / ATCC BAA-868</strain>
    </source>
</reference>
<dbReference type="Gene3D" id="2.40.30.170">
    <property type="match status" value="1"/>
</dbReference>
<dbReference type="InterPro" id="IPR006143">
    <property type="entry name" value="RND_pump_MFP"/>
</dbReference>
<organism evidence="4 5">
    <name type="scientific">Rhizobium rhizogenes (strain K84 / ATCC BAA-868)</name>
    <name type="common">Agrobacterium radiobacter</name>
    <dbReference type="NCBI Taxonomy" id="311403"/>
    <lineage>
        <taxon>Bacteria</taxon>
        <taxon>Pseudomonadati</taxon>
        <taxon>Pseudomonadota</taxon>
        <taxon>Alphaproteobacteria</taxon>
        <taxon>Hyphomicrobiales</taxon>
        <taxon>Rhizobiaceae</taxon>
        <taxon>Rhizobium/Agrobacterium group</taxon>
        <taxon>Rhizobium</taxon>
    </lineage>
</organism>
<name>B9JIS5_RHIR8</name>
<gene>
    <name evidence="4" type="ordered locus">Arad_8580</name>
</gene>
<dbReference type="PANTHER" id="PTHR30469:SF38">
    <property type="entry name" value="HLYD FAMILY SECRETION PROTEIN"/>
    <property type="match status" value="1"/>
</dbReference>
<evidence type="ECO:0000256" key="1">
    <source>
        <dbReference type="ARBA" id="ARBA00009477"/>
    </source>
</evidence>
<proteinExistence type="inferred from homology"/>
<sequence length="360" mass="38193">MLMLSRMLVCTAGAFAMFLTACSDETTPEKTSRAVKVVTVKSEVLGETFSQTGTIQPRYETPMSFRLDGLLVFRVENGSTVKKGDILARVEKTPSSINVSSASAQVDAAKSDVALADITAARNWELLAKNAVSRAQVQQSDANLQAAKSKLEVAAAALASAEQTLSYTDLKAGRDGIISGVSVNEGQVVTTGQTILTLSSNTELDAVFDVPEQMLSEKLDDTEVEVSLISNPALVIKGKVREVTPSADAATRTYRVKVMLEGTVDGVPMGAAVAGKVILSPKRVFKVPASALTSRGQDQAVFIYAPETKMLQARIVKIERYAENNMFISDGLADGDIVATAGVSKLRDGEAVTIAKDARP</sequence>
<dbReference type="Gene3D" id="2.40.50.100">
    <property type="match status" value="1"/>
</dbReference>
<dbReference type="SUPFAM" id="SSF111369">
    <property type="entry name" value="HlyD-like secretion proteins"/>
    <property type="match status" value="1"/>
</dbReference>